<reference evidence="2 3" key="1">
    <citation type="submission" date="2019-02" db="EMBL/GenBank/DDBJ databases">
        <title>Pedobacter sp. RP-3-11 sp. nov., isolated from Arctic soil.</title>
        <authorList>
            <person name="Dahal R.H."/>
        </authorList>
    </citation>
    <scope>NUCLEOTIDE SEQUENCE [LARGE SCALE GENOMIC DNA]</scope>
    <source>
        <strain evidence="2 3">RP-3-11</strain>
    </source>
</reference>
<dbReference type="AlphaFoldDB" id="A0A4R0NWE8"/>
<dbReference type="RefSeq" id="WP_131561247.1">
    <property type="nucleotide sequence ID" value="NZ_SJSN01000015.1"/>
</dbReference>
<accession>A0A4R0NWE8</accession>
<dbReference type="EMBL" id="SJSN01000015">
    <property type="protein sequence ID" value="TCD04423.1"/>
    <property type="molecule type" value="Genomic_DNA"/>
</dbReference>
<keyword evidence="1" id="KW-1133">Transmembrane helix</keyword>
<dbReference type="InterPro" id="IPR046674">
    <property type="entry name" value="DUF6544"/>
</dbReference>
<evidence type="ECO:0000313" key="2">
    <source>
        <dbReference type="EMBL" id="TCD04423.1"/>
    </source>
</evidence>
<proteinExistence type="predicted"/>
<organism evidence="2 3">
    <name type="scientific">Pedobacter frigidisoli</name>
    <dbReference type="NCBI Taxonomy" id="2530455"/>
    <lineage>
        <taxon>Bacteria</taxon>
        <taxon>Pseudomonadati</taxon>
        <taxon>Bacteroidota</taxon>
        <taxon>Sphingobacteriia</taxon>
        <taxon>Sphingobacteriales</taxon>
        <taxon>Sphingobacteriaceae</taxon>
        <taxon>Pedobacter</taxon>
    </lineage>
</organism>
<evidence type="ECO:0000313" key="3">
    <source>
        <dbReference type="Proteomes" id="UP000291485"/>
    </source>
</evidence>
<evidence type="ECO:0000256" key="1">
    <source>
        <dbReference type="SAM" id="Phobius"/>
    </source>
</evidence>
<protein>
    <submittedName>
        <fullName evidence="2">Uncharacterized protein</fullName>
    </submittedName>
</protein>
<feature type="transmembrane region" description="Helical" evidence="1">
    <location>
        <begin position="6"/>
        <end position="24"/>
    </location>
</feature>
<gene>
    <name evidence="2" type="ORF">EZ449_17455</name>
</gene>
<keyword evidence="1" id="KW-0812">Transmembrane</keyword>
<sequence length="269" mass="31270">MLIILYILTGSLVLYFILVLIYQLRYKMQVKKLFSLQDRSPQRKFNLAQLAHLPPPVVSYFKLVLKNGQAYPRSIRLKHGGLFKLGIDKPWIPISGAQYFTPAPAGFIWKGDTAWFSARDIYIGATGTLEVLLFSALKIVSSKGKIYDQGELLRWLAESVWFPTNLLPDENKQWFAIDSENARLKVSIDGVVLNYLVTFNERGEIARLATRRYMTNKLETWIINLSSYREINSVKIPFYAEASWKLEDKLFTYARFSVRKVEYDKPYRF</sequence>
<dbReference type="OrthoDB" id="9786534at2"/>
<comment type="caution">
    <text evidence="2">The sequence shown here is derived from an EMBL/GenBank/DDBJ whole genome shotgun (WGS) entry which is preliminary data.</text>
</comment>
<keyword evidence="1" id="KW-0472">Membrane</keyword>
<dbReference type="Proteomes" id="UP000291485">
    <property type="component" value="Unassembled WGS sequence"/>
</dbReference>
<keyword evidence="3" id="KW-1185">Reference proteome</keyword>
<name>A0A4R0NWE8_9SPHI</name>
<dbReference type="Pfam" id="PF20181">
    <property type="entry name" value="DUF6544"/>
    <property type="match status" value="1"/>
</dbReference>